<protein>
    <submittedName>
        <fullName evidence="4">GGDEF domain-containing protein</fullName>
    </submittedName>
</protein>
<dbReference type="NCBIfam" id="TIGR00254">
    <property type="entry name" value="GGDEF"/>
    <property type="match status" value="1"/>
</dbReference>
<dbReference type="SMART" id="SM00267">
    <property type="entry name" value="GGDEF"/>
    <property type="match status" value="1"/>
</dbReference>
<dbReference type="SUPFAM" id="SSF55073">
    <property type="entry name" value="Nucleotide cyclase"/>
    <property type="match status" value="1"/>
</dbReference>
<dbReference type="Pfam" id="PF00672">
    <property type="entry name" value="HAMP"/>
    <property type="match status" value="1"/>
</dbReference>
<dbReference type="PROSITE" id="PS50887">
    <property type="entry name" value="GGDEF"/>
    <property type="match status" value="1"/>
</dbReference>
<dbReference type="CDD" id="cd01949">
    <property type="entry name" value="GGDEF"/>
    <property type="match status" value="1"/>
</dbReference>
<accession>A0A8J7K043</accession>
<dbReference type="PANTHER" id="PTHR46663">
    <property type="entry name" value="DIGUANYLATE CYCLASE DGCT-RELATED"/>
    <property type="match status" value="1"/>
</dbReference>
<keyword evidence="5" id="KW-1185">Reference proteome</keyword>
<dbReference type="Proteomes" id="UP000640333">
    <property type="component" value="Unassembled WGS sequence"/>
</dbReference>
<dbReference type="Gene3D" id="1.10.8.500">
    <property type="entry name" value="HAMP domain in histidine kinase"/>
    <property type="match status" value="1"/>
</dbReference>
<feature type="domain" description="GGDEF" evidence="3">
    <location>
        <begin position="119"/>
        <end position="252"/>
    </location>
</feature>
<dbReference type="InterPro" id="IPR043128">
    <property type="entry name" value="Rev_trsase/Diguanyl_cyclase"/>
</dbReference>
<comment type="caution">
    <text evidence="4">The sequence shown here is derived from an EMBL/GenBank/DDBJ whole genome shotgun (WGS) entry which is preliminary data.</text>
</comment>
<dbReference type="InterPro" id="IPR003660">
    <property type="entry name" value="HAMP_dom"/>
</dbReference>
<dbReference type="InterPro" id="IPR052163">
    <property type="entry name" value="DGC-Regulatory_Protein"/>
</dbReference>
<dbReference type="EMBL" id="JADEYS010000016">
    <property type="protein sequence ID" value="MBE9398534.1"/>
    <property type="molecule type" value="Genomic_DNA"/>
</dbReference>
<dbReference type="GO" id="GO:0016020">
    <property type="term" value="C:membrane"/>
    <property type="evidence" value="ECO:0007669"/>
    <property type="project" value="InterPro"/>
</dbReference>
<dbReference type="Gene3D" id="3.30.70.270">
    <property type="match status" value="1"/>
</dbReference>
<reference evidence="4" key="1">
    <citation type="submission" date="2020-10" db="EMBL/GenBank/DDBJ databases">
        <title>Bacterium isolated from coastal waters sediment.</title>
        <authorList>
            <person name="Chen R.-J."/>
            <person name="Lu D.-C."/>
            <person name="Zhu K.-L."/>
            <person name="Du Z.-J."/>
        </authorList>
    </citation>
    <scope>NUCLEOTIDE SEQUENCE</scope>
    <source>
        <strain evidence="4">N1Y112</strain>
    </source>
</reference>
<dbReference type="PANTHER" id="PTHR46663:SF2">
    <property type="entry name" value="GGDEF DOMAIN-CONTAINING PROTEIN"/>
    <property type="match status" value="1"/>
</dbReference>
<sequence length="262" mass="29625">MIGIGIEVEIIIRRPIGKLVNASRALARGTYSFTITNYKNDEIGELTYYFLEMRSALEKNHISLKNEINVQRRKADDLALRKAESDYKAYHDALTGQINRQGFERALYNALCESSEYKERSVLLYLDLDRFKSVNDSCGHLAGDRILQEVSASMKSEIREEDSLGRLGGDEFGIILKSCSLKKAHEIASGIINRVVNYRFNYEERSFSIGVSIGVAEYDGDIASTESWLQRADKACYIAKNSGRGQVVTYKHVPEHESDPIH</sequence>
<evidence type="ECO:0000256" key="1">
    <source>
        <dbReference type="ARBA" id="ARBA00001946"/>
    </source>
</evidence>
<feature type="domain" description="HAMP" evidence="2">
    <location>
        <begin position="10"/>
        <end position="62"/>
    </location>
</feature>
<evidence type="ECO:0000313" key="5">
    <source>
        <dbReference type="Proteomes" id="UP000640333"/>
    </source>
</evidence>
<dbReference type="InterPro" id="IPR029787">
    <property type="entry name" value="Nucleotide_cyclase"/>
</dbReference>
<dbReference type="RefSeq" id="WP_193954171.1">
    <property type="nucleotide sequence ID" value="NZ_JADEYS010000016.1"/>
</dbReference>
<dbReference type="PROSITE" id="PS50885">
    <property type="entry name" value="HAMP"/>
    <property type="match status" value="1"/>
</dbReference>
<organism evidence="4 5">
    <name type="scientific">Pontibacterium sinense</name>
    <dbReference type="NCBI Taxonomy" id="2781979"/>
    <lineage>
        <taxon>Bacteria</taxon>
        <taxon>Pseudomonadati</taxon>
        <taxon>Pseudomonadota</taxon>
        <taxon>Gammaproteobacteria</taxon>
        <taxon>Oceanospirillales</taxon>
        <taxon>Oceanospirillaceae</taxon>
        <taxon>Pontibacterium</taxon>
    </lineage>
</organism>
<name>A0A8J7K043_9GAMM</name>
<evidence type="ECO:0000313" key="4">
    <source>
        <dbReference type="EMBL" id="MBE9398534.1"/>
    </source>
</evidence>
<evidence type="ECO:0000259" key="2">
    <source>
        <dbReference type="PROSITE" id="PS50885"/>
    </source>
</evidence>
<dbReference type="GO" id="GO:0007165">
    <property type="term" value="P:signal transduction"/>
    <property type="evidence" value="ECO:0007669"/>
    <property type="project" value="InterPro"/>
</dbReference>
<dbReference type="AlphaFoldDB" id="A0A8J7K043"/>
<dbReference type="FunFam" id="3.30.70.270:FF:000001">
    <property type="entry name" value="Diguanylate cyclase domain protein"/>
    <property type="match status" value="1"/>
</dbReference>
<dbReference type="Pfam" id="PF00990">
    <property type="entry name" value="GGDEF"/>
    <property type="match status" value="1"/>
</dbReference>
<dbReference type="SMART" id="SM00304">
    <property type="entry name" value="HAMP"/>
    <property type="match status" value="1"/>
</dbReference>
<evidence type="ECO:0000259" key="3">
    <source>
        <dbReference type="PROSITE" id="PS50887"/>
    </source>
</evidence>
<dbReference type="CDD" id="cd06225">
    <property type="entry name" value="HAMP"/>
    <property type="match status" value="1"/>
</dbReference>
<proteinExistence type="predicted"/>
<gene>
    <name evidence="4" type="ORF">IOQ59_14855</name>
</gene>
<comment type="cofactor">
    <cofactor evidence="1">
        <name>Mg(2+)</name>
        <dbReference type="ChEBI" id="CHEBI:18420"/>
    </cofactor>
</comment>
<dbReference type="GO" id="GO:0003824">
    <property type="term" value="F:catalytic activity"/>
    <property type="evidence" value="ECO:0007669"/>
    <property type="project" value="UniProtKB-ARBA"/>
</dbReference>
<dbReference type="SUPFAM" id="SSF158472">
    <property type="entry name" value="HAMP domain-like"/>
    <property type="match status" value="1"/>
</dbReference>
<dbReference type="InterPro" id="IPR000160">
    <property type="entry name" value="GGDEF_dom"/>
</dbReference>